<reference evidence="1" key="1">
    <citation type="submission" date="2020-04" db="EMBL/GenBank/DDBJ databases">
        <authorList>
            <person name="Alioto T."/>
            <person name="Alioto T."/>
            <person name="Gomez Garrido J."/>
        </authorList>
    </citation>
    <scope>NUCLEOTIDE SEQUENCE</scope>
    <source>
        <strain evidence="1">A484AB</strain>
    </source>
</reference>
<accession>A0A7D9K4I1</accession>
<proteinExistence type="predicted"/>
<dbReference type="EMBL" id="CACRXK020027939">
    <property type="protein sequence ID" value="CAB4041203.1"/>
    <property type="molecule type" value="Genomic_DNA"/>
</dbReference>
<sequence>MEDLVKKKRVRGGHRSSAKKLVGKIVERLQSESPDKDILWLRQSQTNLKEKIKTIRQFDEQIIDIISASKEEDVDELVTQEIEDSDNAIAELERILLELEDELCKLRQSTPLSVSTTQNAADASLNQSHLSTSSDMSVGKIVRAKLPKLELRKFNGKICEWQEFWDSFSSSIDNNEQLSDVDKFA</sequence>
<dbReference type="OrthoDB" id="5987699at2759"/>
<protein>
    <submittedName>
        <fullName evidence="1">Uncharacterized protein</fullName>
    </submittedName>
</protein>
<dbReference type="Proteomes" id="UP001152795">
    <property type="component" value="Unassembled WGS sequence"/>
</dbReference>
<dbReference type="InterPro" id="IPR005312">
    <property type="entry name" value="DUF1759"/>
</dbReference>
<keyword evidence="2" id="KW-1185">Reference proteome</keyword>
<gene>
    <name evidence="1" type="ORF">PACLA_8A047751</name>
</gene>
<evidence type="ECO:0000313" key="2">
    <source>
        <dbReference type="Proteomes" id="UP001152795"/>
    </source>
</evidence>
<evidence type="ECO:0000313" key="1">
    <source>
        <dbReference type="EMBL" id="CAB4041203.1"/>
    </source>
</evidence>
<dbReference type="AlphaFoldDB" id="A0A7D9K4I1"/>
<organism evidence="1 2">
    <name type="scientific">Paramuricea clavata</name>
    <name type="common">Red gorgonian</name>
    <name type="synonym">Violescent sea-whip</name>
    <dbReference type="NCBI Taxonomy" id="317549"/>
    <lineage>
        <taxon>Eukaryota</taxon>
        <taxon>Metazoa</taxon>
        <taxon>Cnidaria</taxon>
        <taxon>Anthozoa</taxon>
        <taxon>Octocorallia</taxon>
        <taxon>Malacalcyonacea</taxon>
        <taxon>Plexauridae</taxon>
        <taxon>Paramuricea</taxon>
    </lineage>
</organism>
<dbReference type="Pfam" id="PF03564">
    <property type="entry name" value="DUF1759"/>
    <property type="match status" value="1"/>
</dbReference>
<feature type="non-terminal residue" evidence="1">
    <location>
        <position position="185"/>
    </location>
</feature>
<name>A0A7D9K4I1_PARCT</name>
<comment type="caution">
    <text evidence="1">The sequence shown here is derived from an EMBL/GenBank/DDBJ whole genome shotgun (WGS) entry which is preliminary data.</text>
</comment>